<dbReference type="Gene3D" id="1.20.120.400">
    <property type="entry name" value="Nickel-containing superoxide dismutase"/>
    <property type="match status" value="1"/>
</dbReference>
<dbReference type="GO" id="GO:0016151">
    <property type="term" value="F:nickel cation binding"/>
    <property type="evidence" value="ECO:0007669"/>
    <property type="project" value="InterPro"/>
</dbReference>
<sequence>MKTLLSVGLLVVLALSPLSRVRAHCEVPCGIYDDPARFTSMLEDAETIAKGIQALQDLAGTPNPQNINQMGRWITTKEDHATKIQHTIAQYFLTQRIKPEASNYVDQLKTAHAVMVAAMKCKQSADPTTVDALVKAINAFQASYGTGP</sequence>
<gene>
    <name evidence="1" type="ORF">Pr1d_05930</name>
</gene>
<dbReference type="InterPro" id="IPR014123">
    <property type="entry name" value="Superoxide_dismutase_Ni-type"/>
</dbReference>
<proteinExistence type="predicted"/>
<dbReference type="KEGG" id="bgok:Pr1d_05930"/>
<dbReference type="Pfam" id="PF09055">
    <property type="entry name" value="Sod_Ni"/>
    <property type="match status" value="1"/>
</dbReference>
<dbReference type="EMBL" id="CP042913">
    <property type="protein sequence ID" value="QEG33332.1"/>
    <property type="molecule type" value="Genomic_DNA"/>
</dbReference>
<protein>
    <submittedName>
        <fullName evidence="1">Nickel-containing superoxide dismutase</fullName>
    </submittedName>
</protein>
<dbReference type="OrthoDB" id="9790847at2"/>
<dbReference type="SUPFAM" id="SSF109770">
    <property type="entry name" value="Nickel-containing superoxide dismutase, NiSOD"/>
    <property type="match status" value="1"/>
</dbReference>
<dbReference type="AlphaFoldDB" id="A0A5B9Q799"/>
<evidence type="ECO:0000313" key="2">
    <source>
        <dbReference type="Proteomes" id="UP000323917"/>
    </source>
</evidence>
<dbReference type="GO" id="GO:0004784">
    <property type="term" value="F:superoxide dismutase activity"/>
    <property type="evidence" value="ECO:0007669"/>
    <property type="project" value="InterPro"/>
</dbReference>
<keyword evidence="2" id="KW-1185">Reference proteome</keyword>
<evidence type="ECO:0000313" key="1">
    <source>
        <dbReference type="EMBL" id="QEG33332.1"/>
    </source>
</evidence>
<dbReference type="InterPro" id="IPR036502">
    <property type="entry name" value="NiSOD_sf"/>
</dbReference>
<name>A0A5B9Q799_9BACT</name>
<accession>A0A5B9Q799</accession>
<dbReference type="Proteomes" id="UP000323917">
    <property type="component" value="Chromosome"/>
</dbReference>
<reference evidence="1 2" key="1">
    <citation type="submission" date="2019-08" db="EMBL/GenBank/DDBJ databases">
        <title>Deep-cultivation of Planctomycetes and their phenomic and genomic characterization uncovers novel biology.</title>
        <authorList>
            <person name="Wiegand S."/>
            <person name="Jogler M."/>
            <person name="Boedeker C."/>
            <person name="Pinto D."/>
            <person name="Vollmers J."/>
            <person name="Rivas-Marin E."/>
            <person name="Kohn T."/>
            <person name="Peeters S.H."/>
            <person name="Heuer A."/>
            <person name="Rast P."/>
            <person name="Oberbeckmann S."/>
            <person name="Bunk B."/>
            <person name="Jeske O."/>
            <person name="Meyerdierks A."/>
            <person name="Storesund J.E."/>
            <person name="Kallscheuer N."/>
            <person name="Luecker S."/>
            <person name="Lage O.M."/>
            <person name="Pohl T."/>
            <person name="Merkel B.J."/>
            <person name="Hornburger P."/>
            <person name="Mueller R.-W."/>
            <person name="Bruemmer F."/>
            <person name="Labrenz M."/>
            <person name="Spormann A.M."/>
            <person name="Op den Camp H."/>
            <person name="Overmann J."/>
            <person name="Amann R."/>
            <person name="Jetten M.S.M."/>
            <person name="Mascher T."/>
            <person name="Medema M.H."/>
            <person name="Devos D.P."/>
            <person name="Kaster A.-K."/>
            <person name="Ovreas L."/>
            <person name="Rohde M."/>
            <person name="Galperin M.Y."/>
            <person name="Jogler C."/>
        </authorList>
    </citation>
    <scope>NUCLEOTIDE SEQUENCE [LARGE SCALE GENOMIC DNA]</scope>
    <source>
        <strain evidence="1 2">Pr1d</strain>
    </source>
</reference>
<dbReference type="RefSeq" id="WP_148072116.1">
    <property type="nucleotide sequence ID" value="NZ_CP042913.1"/>
</dbReference>
<organism evidence="1 2">
    <name type="scientific">Bythopirellula goksoeyrii</name>
    <dbReference type="NCBI Taxonomy" id="1400387"/>
    <lineage>
        <taxon>Bacteria</taxon>
        <taxon>Pseudomonadati</taxon>
        <taxon>Planctomycetota</taxon>
        <taxon>Planctomycetia</taxon>
        <taxon>Pirellulales</taxon>
        <taxon>Lacipirellulaceae</taxon>
        <taxon>Bythopirellula</taxon>
    </lineage>
</organism>